<protein>
    <submittedName>
        <fullName evidence="2">Partitioning defective 3 B</fullName>
    </submittedName>
</protein>
<name>A0A091TRD7_PHALP</name>
<dbReference type="EMBL" id="KK461692">
    <property type="protein sequence ID" value="KFQ79503.1"/>
    <property type="molecule type" value="Genomic_DNA"/>
</dbReference>
<dbReference type="GO" id="GO:0043296">
    <property type="term" value="C:apical junction complex"/>
    <property type="evidence" value="ECO:0007669"/>
    <property type="project" value="TreeGrafter"/>
</dbReference>
<evidence type="ECO:0000313" key="3">
    <source>
        <dbReference type="Proteomes" id="UP000053638"/>
    </source>
</evidence>
<gene>
    <name evidence="2" type="ORF">N335_14328</name>
</gene>
<dbReference type="GO" id="GO:0005938">
    <property type="term" value="C:cell cortex"/>
    <property type="evidence" value="ECO:0007669"/>
    <property type="project" value="TreeGrafter"/>
</dbReference>
<feature type="non-terminal residue" evidence="2">
    <location>
        <position position="1"/>
    </location>
</feature>
<proteinExistence type="predicted"/>
<evidence type="ECO:0000313" key="2">
    <source>
        <dbReference type="EMBL" id="KFQ79503.1"/>
    </source>
</evidence>
<feature type="compositionally biased region" description="Polar residues" evidence="1">
    <location>
        <begin position="77"/>
        <end position="86"/>
    </location>
</feature>
<feature type="compositionally biased region" description="Basic and acidic residues" evidence="1">
    <location>
        <begin position="98"/>
        <end position="134"/>
    </location>
</feature>
<dbReference type="GO" id="GO:0045197">
    <property type="term" value="P:establishment or maintenance of epithelial cell apical/basal polarity"/>
    <property type="evidence" value="ECO:0007669"/>
    <property type="project" value="TreeGrafter"/>
</dbReference>
<dbReference type="GO" id="GO:0035091">
    <property type="term" value="F:phosphatidylinositol binding"/>
    <property type="evidence" value="ECO:0007669"/>
    <property type="project" value="TreeGrafter"/>
</dbReference>
<feature type="non-terminal residue" evidence="2">
    <location>
        <position position="146"/>
    </location>
</feature>
<dbReference type="PANTHER" id="PTHR16484:SF4">
    <property type="entry name" value="PARTITIONING DEFECTIVE 3 HOMOLOG B"/>
    <property type="match status" value="1"/>
</dbReference>
<dbReference type="PANTHER" id="PTHR16484">
    <property type="entry name" value="PARTITIONING DEFECTIVE 3 RELATED"/>
    <property type="match status" value="1"/>
</dbReference>
<sequence>SSGKDFGPTLGLKKSSSLESLQTAVAEVRKNELPFHRPRPHVVRGRGCNESFRAAIDKSYDGPEDGEEDGLSDKSSHSGQEAQNMESVPPGNPEIEDAEAKAKKDKKNKEKKKEKGKSKIKEKKRKEENEDPEKKKKKGFGVMLRY</sequence>
<dbReference type="GO" id="GO:0000226">
    <property type="term" value="P:microtubule cytoskeleton organization"/>
    <property type="evidence" value="ECO:0007669"/>
    <property type="project" value="TreeGrafter"/>
</dbReference>
<dbReference type="GO" id="GO:0016324">
    <property type="term" value="C:apical plasma membrane"/>
    <property type="evidence" value="ECO:0007669"/>
    <property type="project" value="TreeGrafter"/>
</dbReference>
<dbReference type="AlphaFoldDB" id="A0A091TRD7"/>
<dbReference type="Proteomes" id="UP000053638">
    <property type="component" value="Unassembled WGS sequence"/>
</dbReference>
<keyword evidence="3" id="KW-1185">Reference proteome</keyword>
<dbReference type="InterPro" id="IPR052213">
    <property type="entry name" value="PAR3"/>
</dbReference>
<accession>A0A091TRD7</accession>
<dbReference type="GO" id="GO:0051660">
    <property type="term" value="P:establishment of centrosome localization"/>
    <property type="evidence" value="ECO:0007669"/>
    <property type="project" value="TreeGrafter"/>
</dbReference>
<dbReference type="GO" id="GO:0007155">
    <property type="term" value="P:cell adhesion"/>
    <property type="evidence" value="ECO:0007669"/>
    <property type="project" value="TreeGrafter"/>
</dbReference>
<dbReference type="GO" id="GO:0030010">
    <property type="term" value="P:establishment of cell polarity"/>
    <property type="evidence" value="ECO:0007669"/>
    <property type="project" value="TreeGrafter"/>
</dbReference>
<organism evidence="2 3">
    <name type="scientific">Phaethon lepturus</name>
    <name type="common">White-tailed tropicbird</name>
    <dbReference type="NCBI Taxonomy" id="97097"/>
    <lineage>
        <taxon>Eukaryota</taxon>
        <taxon>Metazoa</taxon>
        <taxon>Chordata</taxon>
        <taxon>Craniata</taxon>
        <taxon>Vertebrata</taxon>
        <taxon>Euteleostomi</taxon>
        <taxon>Archelosauria</taxon>
        <taxon>Archosauria</taxon>
        <taxon>Dinosauria</taxon>
        <taxon>Saurischia</taxon>
        <taxon>Theropoda</taxon>
        <taxon>Coelurosauria</taxon>
        <taxon>Aves</taxon>
        <taxon>Neognathae</taxon>
        <taxon>Neoaves</taxon>
        <taxon>Phaethontimorphae</taxon>
        <taxon>Phaethontiformes</taxon>
        <taxon>Phaethontidae</taxon>
        <taxon>Phaethon</taxon>
    </lineage>
</organism>
<evidence type="ECO:0000256" key="1">
    <source>
        <dbReference type="SAM" id="MobiDB-lite"/>
    </source>
</evidence>
<dbReference type="GO" id="GO:0008104">
    <property type="term" value="P:intracellular protein localization"/>
    <property type="evidence" value="ECO:0007669"/>
    <property type="project" value="TreeGrafter"/>
</dbReference>
<dbReference type="PhylomeDB" id="A0A091TRD7"/>
<feature type="region of interest" description="Disordered" evidence="1">
    <location>
        <begin position="30"/>
        <end position="146"/>
    </location>
</feature>
<reference evidence="2 3" key="1">
    <citation type="submission" date="2014-04" db="EMBL/GenBank/DDBJ databases">
        <title>Genome evolution of avian class.</title>
        <authorList>
            <person name="Zhang G."/>
            <person name="Li C."/>
        </authorList>
    </citation>
    <scope>NUCLEOTIDE SEQUENCE [LARGE SCALE GENOMIC DNA]</scope>
    <source>
        <strain evidence="2">BGI_N335</strain>
    </source>
</reference>
<dbReference type="GO" id="GO:0005912">
    <property type="term" value="C:adherens junction"/>
    <property type="evidence" value="ECO:0007669"/>
    <property type="project" value="TreeGrafter"/>
</dbReference>